<dbReference type="GO" id="GO:0071949">
    <property type="term" value="F:FAD binding"/>
    <property type="evidence" value="ECO:0007669"/>
    <property type="project" value="InterPro"/>
</dbReference>
<dbReference type="PANTHER" id="PTHR42973:SF53">
    <property type="entry name" value="FAD-BINDING PCMH-TYPE DOMAIN-CONTAINING PROTEIN-RELATED"/>
    <property type="match status" value="1"/>
</dbReference>
<evidence type="ECO:0000313" key="7">
    <source>
        <dbReference type="Proteomes" id="UP000622797"/>
    </source>
</evidence>
<evidence type="ECO:0000256" key="4">
    <source>
        <dbReference type="ARBA" id="ARBA00023002"/>
    </source>
</evidence>
<dbReference type="Gene3D" id="3.30.465.10">
    <property type="match status" value="1"/>
</dbReference>
<keyword evidence="4" id="KW-0560">Oxidoreductase</keyword>
<dbReference type="InterPro" id="IPR016166">
    <property type="entry name" value="FAD-bd_PCMH"/>
</dbReference>
<organism evidence="6 7">
    <name type="scientific">Fusarium sarcochroum</name>
    <dbReference type="NCBI Taxonomy" id="1208366"/>
    <lineage>
        <taxon>Eukaryota</taxon>
        <taxon>Fungi</taxon>
        <taxon>Dikarya</taxon>
        <taxon>Ascomycota</taxon>
        <taxon>Pezizomycotina</taxon>
        <taxon>Sordariomycetes</taxon>
        <taxon>Hypocreomycetidae</taxon>
        <taxon>Hypocreales</taxon>
        <taxon>Nectriaceae</taxon>
        <taxon>Fusarium</taxon>
        <taxon>Fusarium lateritium species complex</taxon>
    </lineage>
</organism>
<keyword evidence="7" id="KW-1185">Reference proteome</keyword>
<keyword evidence="3" id="KW-0274">FAD</keyword>
<comment type="similarity">
    <text evidence="1">Belongs to the oxygen-dependent FAD-linked oxidoreductase family.</text>
</comment>
<accession>A0A8H4X537</accession>
<dbReference type="EMBL" id="JABEXW010000555">
    <property type="protein sequence ID" value="KAF4962282.1"/>
    <property type="molecule type" value="Genomic_DNA"/>
</dbReference>
<evidence type="ECO:0000256" key="1">
    <source>
        <dbReference type="ARBA" id="ARBA00005466"/>
    </source>
</evidence>
<dbReference type="AlphaFoldDB" id="A0A8H4X537"/>
<dbReference type="InterPro" id="IPR016169">
    <property type="entry name" value="FAD-bd_PCMH_sub2"/>
</dbReference>
<gene>
    <name evidence="6" type="ORF">FSARC_9635</name>
</gene>
<dbReference type="SUPFAM" id="SSF56176">
    <property type="entry name" value="FAD-binding/transporter-associated domain-like"/>
    <property type="match status" value="1"/>
</dbReference>
<evidence type="ECO:0000256" key="3">
    <source>
        <dbReference type="ARBA" id="ARBA00022827"/>
    </source>
</evidence>
<name>A0A8H4X537_9HYPO</name>
<comment type="caution">
    <text evidence="6">The sequence shown here is derived from an EMBL/GenBank/DDBJ whole genome shotgun (WGS) entry which is preliminary data.</text>
</comment>
<dbReference type="Proteomes" id="UP000622797">
    <property type="component" value="Unassembled WGS sequence"/>
</dbReference>
<evidence type="ECO:0000256" key="2">
    <source>
        <dbReference type="ARBA" id="ARBA00022630"/>
    </source>
</evidence>
<keyword evidence="2" id="KW-0285">Flavoprotein</keyword>
<dbReference type="InterPro" id="IPR036318">
    <property type="entry name" value="FAD-bd_PCMH-like_sf"/>
</dbReference>
<dbReference type="PROSITE" id="PS51387">
    <property type="entry name" value="FAD_PCMH"/>
    <property type="match status" value="1"/>
</dbReference>
<feature type="domain" description="FAD-binding PCMH-type" evidence="5">
    <location>
        <begin position="45"/>
        <end position="216"/>
    </location>
</feature>
<dbReference type="Pfam" id="PF01565">
    <property type="entry name" value="FAD_binding_4"/>
    <property type="match status" value="1"/>
</dbReference>
<dbReference type="OrthoDB" id="2151789at2759"/>
<evidence type="ECO:0000313" key="6">
    <source>
        <dbReference type="EMBL" id="KAF4962282.1"/>
    </source>
</evidence>
<dbReference type="InterPro" id="IPR006094">
    <property type="entry name" value="Oxid_FAD_bind_N"/>
</dbReference>
<dbReference type="InterPro" id="IPR016167">
    <property type="entry name" value="FAD-bd_PCMH_sub1"/>
</dbReference>
<dbReference type="GO" id="GO:0016491">
    <property type="term" value="F:oxidoreductase activity"/>
    <property type="evidence" value="ECO:0007669"/>
    <property type="project" value="UniProtKB-KW"/>
</dbReference>
<reference evidence="6" key="2">
    <citation type="submission" date="2020-05" db="EMBL/GenBank/DDBJ databases">
        <authorList>
            <person name="Kim H.-S."/>
            <person name="Proctor R.H."/>
            <person name="Brown D.W."/>
        </authorList>
    </citation>
    <scope>NUCLEOTIDE SEQUENCE</scope>
    <source>
        <strain evidence="6">NRRL 20472</strain>
    </source>
</reference>
<evidence type="ECO:0000259" key="5">
    <source>
        <dbReference type="PROSITE" id="PS51387"/>
    </source>
</evidence>
<protein>
    <recommendedName>
        <fullName evidence="5">FAD-binding PCMH-type domain-containing protein</fullName>
    </recommendedName>
</protein>
<dbReference type="InterPro" id="IPR050416">
    <property type="entry name" value="FAD-linked_Oxidoreductase"/>
</dbReference>
<reference evidence="6" key="1">
    <citation type="journal article" date="2020" name="BMC Genomics">
        <title>Correction to: Identification and distribution of gene clusters required for synthesis of sphingolipid metabolism inhibitors in diverse species of the filamentous fungus Fusarium.</title>
        <authorList>
            <person name="Kim H.S."/>
            <person name="Lohmar J.M."/>
            <person name="Busman M."/>
            <person name="Brown D.W."/>
            <person name="Naumann T.A."/>
            <person name="Divon H.H."/>
            <person name="Lysoe E."/>
            <person name="Uhlig S."/>
            <person name="Proctor R.H."/>
        </authorList>
    </citation>
    <scope>NUCLEOTIDE SEQUENCE</scope>
    <source>
        <strain evidence="6">NRRL 20472</strain>
    </source>
</reference>
<sequence length="484" mass="52903">MTTLVPQPSILQAESLVKAGLESRILTPTDAEFSARQESYWSNSAKIKPACIVQPRTPEEVAAVVKALVAAGQNFAVRSGGHTNWAGSNNIEDGVTVDLVHLNEVTFDTSNETAAIGPGCKWRQVYAELSKHGRAVAGGREGNVGVAGLLLGGGNAFYTARQGFGCDNVVAYQVVLASGDIVVADENNNTDLFRVLKGGSSNFGIVTKFTMKTLKTDRVWGGMTFFPKQVIPGAIEALSGFTDTVANDINSNLVCIFTHMPDFKDIVVATLYANMEGVEKPKVYEKWLALPEIMSTVKDTTISEMAFEYNIPANYYDTWFTSCFKNDIRIITKASELHDKLVQELKEFIPDGNFITQCLFQPLPTLFGQRCVEAGGNVMGVERHKSNGILFLAVVMANTPEQEAFARPKVQAWIQEVREFAATIEGGNLEWTYLNYADKSQDPLGSYGAENIKKMKDAAAKYDPEEVFQKLVPGGFKISDVKDA</sequence>
<dbReference type="PANTHER" id="PTHR42973">
    <property type="entry name" value="BINDING OXIDOREDUCTASE, PUTATIVE (AFU_ORTHOLOGUE AFUA_1G17690)-RELATED"/>
    <property type="match status" value="1"/>
</dbReference>
<dbReference type="Gene3D" id="3.40.462.20">
    <property type="match status" value="1"/>
</dbReference>
<proteinExistence type="inferred from homology"/>
<dbReference type="Gene3D" id="3.30.43.10">
    <property type="entry name" value="Uridine Diphospho-n-acetylenolpyruvylglucosamine Reductase, domain 2"/>
    <property type="match status" value="1"/>
</dbReference>